<comment type="subcellular location">
    <subcellularLocation>
        <location evidence="1">Secreted</location>
    </subcellularLocation>
</comment>
<keyword evidence="2" id="KW-0964">Secreted</keyword>
<dbReference type="SUPFAM" id="SSF49842">
    <property type="entry name" value="TNF-like"/>
    <property type="match status" value="1"/>
</dbReference>
<dbReference type="InterPro" id="IPR050822">
    <property type="entry name" value="Cerebellin_Synaptic_Org"/>
</dbReference>
<evidence type="ECO:0000256" key="3">
    <source>
        <dbReference type="ARBA" id="ARBA00022729"/>
    </source>
</evidence>
<dbReference type="AlphaFoldDB" id="A0AA88YI67"/>
<dbReference type="Proteomes" id="UP001186944">
    <property type="component" value="Unassembled WGS sequence"/>
</dbReference>
<keyword evidence="6" id="KW-1185">Reference proteome</keyword>
<gene>
    <name evidence="5" type="ORF">FSP39_002223</name>
</gene>
<feature type="domain" description="C1q" evidence="4">
    <location>
        <begin position="17"/>
        <end position="146"/>
    </location>
</feature>
<proteinExistence type="predicted"/>
<evidence type="ECO:0000313" key="6">
    <source>
        <dbReference type="Proteomes" id="UP001186944"/>
    </source>
</evidence>
<comment type="caution">
    <text evidence="5">The sequence shown here is derived from an EMBL/GenBank/DDBJ whole genome shotgun (WGS) entry which is preliminary data.</text>
</comment>
<dbReference type="SMART" id="SM00110">
    <property type="entry name" value="C1Q"/>
    <property type="match status" value="1"/>
</dbReference>
<dbReference type="EMBL" id="VSWD01000003">
    <property type="protein sequence ID" value="KAK3105629.1"/>
    <property type="molecule type" value="Genomic_DNA"/>
</dbReference>
<name>A0AA88YI67_PINIB</name>
<reference evidence="5" key="1">
    <citation type="submission" date="2019-08" db="EMBL/GenBank/DDBJ databases">
        <title>The improved chromosome-level genome for the pearl oyster Pinctada fucata martensii using PacBio sequencing and Hi-C.</title>
        <authorList>
            <person name="Zheng Z."/>
        </authorList>
    </citation>
    <scope>NUCLEOTIDE SEQUENCE</scope>
    <source>
        <strain evidence="5">ZZ-2019</strain>
        <tissue evidence="5">Adductor muscle</tissue>
    </source>
</reference>
<accession>A0AA88YI67</accession>
<dbReference type="PROSITE" id="PS50871">
    <property type="entry name" value="C1Q"/>
    <property type="match status" value="1"/>
</dbReference>
<evidence type="ECO:0000256" key="2">
    <source>
        <dbReference type="ARBA" id="ARBA00022525"/>
    </source>
</evidence>
<dbReference type="Pfam" id="PF00386">
    <property type="entry name" value="C1q"/>
    <property type="match status" value="1"/>
</dbReference>
<organism evidence="5 6">
    <name type="scientific">Pinctada imbricata</name>
    <name type="common">Atlantic pearl-oyster</name>
    <name type="synonym">Pinctada martensii</name>
    <dbReference type="NCBI Taxonomy" id="66713"/>
    <lineage>
        <taxon>Eukaryota</taxon>
        <taxon>Metazoa</taxon>
        <taxon>Spiralia</taxon>
        <taxon>Lophotrochozoa</taxon>
        <taxon>Mollusca</taxon>
        <taxon>Bivalvia</taxon>
        <taxon>Autobranchia</taxon>
        <taxon>Pteriomorphia</taxon>
        <taxon>Pterioida</taxon>
        <taxon>Pterioidea</taxon>
        <taxon>Pteriidae</taxon>
        <taxon>Pinctada</taxon>
    </lineage>
</organism>
<dbReference type="PRINTS" id="PR00007">
    <property type="entry name" value="COMPLEMNTC1Q"/>
</dbReference>
<dbReference type="InterPro" id="IPR001073">
    <property type="entry name" value="C1q_dom"/>
</dbReference>
<dbReference type="InterPro" id="IPR008983">
    <property type="entry name" value="Tumour_necrosis_fac-like_dom"/>
</dbReference>
<dbReference type="GO" id="GO:0005576">
    <property type="term" value="C:extracellular region"/>
    <property type="evidence" value="ECO:0007669"/>
    <property type="project" value="UniProtKB-SubCell"/>
</dbReference>
<protein>
    <recommendedName>
        <fullName evidence="4">C1q domain-containing protein</fullName>
    </recommendedName>
</protein>
<dbReference type="PANTHER" id="PTHR22923:SF116">
    <property type="entry name" value="C1Q DOMAIN-CONTAINING PROTEIN"/>
    <property type="match status" value="1"/>
</dbReference>
<evidence type="ECO:0000259" key="4">
    <source>
        <dbReference type="PROSITE" id="PS50871"/>
    </source>
</evidence>
<sequence length="146" mass="16688">MYHVNKFSFFFCFSDSPRVNRVYFSASIKKSVTLSTQHQTIVFEDVLVNRGNAFDKSTGVFTCPIRGDYKFSFTIMKTRKAASSIVLMMNNNLQLRSYTPGLHDREMTNGDIILSLRRGDKVYLRGHDNGIGLNGDRYSMFSGQLM</sequence>
<keyword evidence="3" id="KW-0732">Signal</keyword>
<dbReference type="PANTHER" id="PTHR22923">
    <property type="entry name" value="CEREBELLIN-RELATED"/>
    <property type="match status" value="1"/>
</dbReference>
<evidence type="ECO:0000256" key="1">
    <source>
        <dbReference type="ARBA" id="ARBA00004613"/>
    </source>
</evidence>
<dbReference type="Gene3D" id="2.60.120.40">
    <property type="match status" value="1"/>
</dbReference>
<evidence type="ECO:0000313" key="5">
    <source>
        <dbReference type="EMBL" id="KAK3105629.1"/>
    </source>
</evidence>